<gene>
    <name evidence="1" type="ORF">HDA32_005408</name>
</gene>
<dbReference type="InterPro" id="IPR036291">
    <property type="entry name" value="NAD(P)-bd_dom_sf"/>
</dbReference>
<organism evidence="1 2">
    <name type="scientific">Spinactinospora alkalitolerans</name>
    <dbReference type="NCBI Taxonomy" id="687207"/>
    <lineage>
        <taxon>Bacteria</taxon>
        <taxon>Bacillati</taxon>
        <taxon>Actinomycetota</taxon>
        <taxon>Actinomycetes</taxon>
        <taxon>Streptosporangiales</taxon>
        <taxon>Nocardiopsidaceae</taxon>
        <taxon>Spinactinospora</taxon>
    </lineage>
</organism>
<sequence>MNQDTAPVALVTGGSTGIGAATVHRLLLKGHRVADSIAWVLDQPEGVDVNHVLVRPTGQAG</sequence>
<comment type="caution">
    <text evidence="1">The sequence shown here is derived from an EMBL/GenBank/DDBJ whole genome shotgun (WGS) entry which is preliminary data.</text>
</comment>
<dbReference type="RefSeq" id="WP_218882611.1">
    <property type="nucleotide sequence ID" value="NZ_BAAAYY010000014.1"/>
</dbReference>
<dbReference type="SUPFAM" id="SSF51735">
    <property type="entry name" value="NAD(P)-binding Rossmann-fold domains"/>
    <property type="match status" value="1"/>
</dbReference>
<protein>
    <submittedName>
        <fullName evidence="1">NADP-dependent 3-hydroxy acid dehydrogenase YdfG</fullName>
    </submittedName>
</protein>
<dbReference type="Gene3D" id="3.40.50.720">
    <property type="entry name" value="NAD(P)-binding Rossmann-like Domain"/>
    <property type="match status" value="1"/>
</dbReference>
<reference evidence="1 2" key="1">
    <citation type="submission" date="2020-07" db="EMBL/GenBank/DDBJ databases">
        <title>Sequencing the genomes of 1000 actinobacteria strains.</title>
        <authorList>
            <person name="Klenk H.-P."/>
        </authorList>
    </citation>
    <scope>NUCLEOTIDE SEQUENCE [LARGE SCALE GENOMIC DNA]</scope>
    <source>
        <strain evidence="1 2">CXB654</strain>
    </source>
</reference>
<evidence type="ECO:0000313" key="1">
    <source>
        <dbReference type="EMBL" id="NYE50288.1"/>
    </source>
</evidence>
<dbReference type="EMBL" id="JACCCC010000001">
    <property type="protein sequence ID" value="NYE50288.1"/>
    <property type="molecule type" value="Genomic_DNA"/>
</dbReference>
<accession>A0A852U246</accession>
<dbReference type="Proteomes" id="UP000589036">
    <property type="component" value="Unassembled WGS sequence"/>
</dbReference>
<name>A0A852U246_9ACTN</name>
<proteinExistence type="predicted"/>
<keyword evidence="2" id="KW-1185">Reference proteome</keyword>
<dbReference type="AlphaFoldDB" id="A0A852U246"/>
<evidence type="ECO:0000313" key="2">
    <source>
        <dbReference type="Proteomes" id="UP000589036"/>
    </source>
</evidence>